<keyword evidence="1" id="KW-0732">Signal</keyword>
<dbReference type="Gene3D" id="2.130.10.10">
    <property type="entry name" value="YVTN repeat-like/Quinoprotein amine dehydrogenase"/>
    <property type="match status" value="1"/>
</dbReference>
<evidence type="ECO:0008006" key="4">
    <source>
        <dbReference type="Google" id="ProtNLM"/>
    </source>
</evidence>
<dbReference type="PANTHER" id="PTHR47197:SF3">
    <property type="entry name" value="DIHYDRO-HEME D1 DEHYDROGENASE"/>
    <property type="match status" value="1"/>
</dbReference>
<dbReference type="EMBL" id="FOPU01000016">
    <property type="protein sequence ID" value="SFH52061.1"/>
    <property type="molecule type" value="Genomic_DNA"/>
</dbReference>
<keyword evidence="3" id="KW-1185">Reference proteome</keyword>
<dbReference type="PANTHER" id="PTHR47197">
    <property type="entry name" value="PROTEIN NIRF"/>
    <property type="match status" value="1"/>
</dbReference>
<feature type="signal peptide" evidence="1">
    <location>
        <begin position="1"/>
        <end position="23"/>
    </location>
</feature>
<accession>A0A1I3ART2</accession>
<dbReference type="OrthoDB" id="7258407at2"/>
<dbReference type="InterPro" id="IPR051200">
    <property type="entry name" value="Host-pathogen_enzymatic-act"/>
</dbReference>
<dbReference type="AlphaFoldDB" id="A0A1I3ART2"/>
<dbReference type="STRING" id="34004.SAMN04488021_11643"/>
<reference evidence="2 3" key="1">
    <citation type="submission" date="2016-10" db="EMBL/GenBank/DDBJ databases">
        <authorList>
            <person name="de Groot N.N."/>
        </authorList>
    </citation>
    <scope>NUCLEOTIDE SEQUENCE [LARGE SCALE GENOMIC DNA]</scope>
    <source>
        <strain evidence="2 3">DSM 8537</strain>
    </source>
</reference>
<name>A0A1I3ART2_9RHOB</name>
<sequence length="382" mass="40019">MRHSSLRLGTAILAALLTTSAIHAEQAAPGAAPAAAVQADKRILRAELAPALYELVYSPSQNAVFVASAGGFGPDAPASKILRLDPETLAVQAEIPLEGKGFGLGLDDEAGRLYAGDTTDAAVHVIDIAANRVIGKVRLAEKVKDEEGNERPPHNIRELVLDPAHHRLYAPGLAFKDSALYVVDTQALKPEKVVPGLGFVATGVAHDAAAERLYVTNQQGELYTLDTGTLEVLGKAETSGDQLLNLALDAAGDRIFATDQGLTKMDEIRRESLPDYAPRGKGGQVLVLNPADGTTLRALPTGEGPIAPLFDAARKCLYVTGRGDGSVSVFDTDSYALVEKIDLPAHPNSLALDAKSGALFVTIKNGEDAAQGSAESVVRIGL</sequence>
<organism evidence="2 3">
    <name type="scientific">Paracoccus aminovorans</name>
    <dbReference type="NCBI Taxonomy" id="34004"/>
    <lineage>
        <taxon>Bacteria</taxon>
        <taxon>Pseudomonadati</taxon>
        <taxon>Pseudomonadota</taxon>
        <taxon>Alphaproteobacteria</taxon>
        <taxon>Rhodobacterales</taxon>
        <taxon>Paracoccaceae</taxon>
        <taxon>Paracoccus</taxon>
    </lineage>
</organism>
<gene>
    <name evidence="2" type="ORF">SAMN04488021_11643</name>
</gene>
<dbReference type="InterPro" id="IPR015943">
    <property type="entry name" value="WD40/YVTN_repeat-like_dom_sf"/>
</dbReference>
<protein>
    <recommendedName>
        <fullName evidence="4">DNA-binding beta-propeller fold protein YncE</fullName>
    </recommendedName>
</protein>
<dbReference type="InterPro" id="IPR011047">
    <property type="entry name" value="Quinoprotein_ADH-like_sf"/>
</dbReference>
<evidence type="ECO:0000256" key="1">
    <source>
        <dbReference type="SAM" id="SignalP"/>
    </source>
</evidence>
<dbReference type="RefSeq" id="WP_074967904.1">
    <property type="nucleotide sequence ID" value="NZ_CBCRYP010000016.1"/>
</dbReference>
<evidence type="ECO:0000313" key="2">
    <source>
        <dbReference type="EMBL" id="SFH52061.1"/>
    </source>
</evidence>
<proteinExistence type="predicted"/>
<dbReference type="SUPFAM" id="SSF50998">
    <property type="entry name" value="Quinoprotein alcohol dehydrogenase-like"/>
    <property type="match status" value="1"/>
</dbReference>
<dbReference type="Proteomes" id="UP000183635">
    <property type="component" value="Unassembled WGS sequence"/>
</dbReference>
<feature type="chain" id="PRO_5010169495" description="DNA-binding beta-propeller fold protein YncE" evidence="1">
    <location>
        <begin position="24"/>
        <end position="382"/>
    </location>
</feature>
<evidence type="ECO:0000313" key="3">
    <source>
        <dbReference type="Proteomes" id="UP000183635"/>
    </source>
</evidence>